<dbReference type="EMBL" id="LNQL01000006">
    <property type="protein sequence ID" value="KSU47804.1"/>
    <property type="molecule type" value="Genomic_DNA"/>
</dbReference>
<comment type="caution">
    <text evidence="1">The sequence shown here is derived from an EMBL/GenBank/DDBJ whole genome shotgun (WGS) entry which is preliminary data.</text>
</comment>
<sequence length="145" mass="16043">MKRGLTLAVLLILVVCVIVFEPFRGAPPNPEVEAKGKDVPTVQGSYCWDSLFRSQCVDKTYRDGLDLAKGKTPVTVSAGAPVRVELSGDLKSVKLSQWDDQKQESPVVLKKDQFNAPTEPGLYAYELNSRWKQGDGQFGFLLKVQ</sequence>
<evidence type="ECO:0000313" key="2">
    <source>
        <dbReference type="Proteomes" id="UP000053797"/>
    </source>
</evidence>
<name>A0A0V8GC06_9BACL</name>
<gene>
    <name evidence="1" type="ORF">AS033_14165</name>
</gene>
<dbReference type="AlphaFoldDB" id="A0A0V8GC06"/>
<accession>A0A0V8GC06</accession>
<reference evidence="1 2" key="1">
    <citation type="journal article" date="2015" name="Int. J. Syst. Evol. Microbiol.">
        <title>Exiguobacterium enclense sp. nov., isolated from sediment.</title>
        <authorList>
            <person name="Dastager S.G."/>
            <person name="Mawlankar R."/>
            <person name="Sonalkar V.V."/>
            <person name="Thorat M.N."/>
            <person name="Mual P."/>
            <person name="Verma A."/>
            <person name="Krishnamurthi S."/>
            <person name="Tang S.K."/>
            <person name="Li W.J."/>
        </authorList>
    </citation>
    <scope>NUCLEOTIDE SEQUENCE [LARGE SCALE GENOMIC DNA]</scope>
    <source>
        <strain evidence="1 2">NIO-1109</strain>
    </source>
</reference>
<evidence type="ECO:0000313" key="1">
    <source>
        <dbReference type="EMBL" id="KSU47804.1"/>
    </source>
</evidence>
<dbReference type="Proteomes" id="UP000053797">
    <property type="component" value="Unassembled WGS sequence"/>
</dbReference>
<dbReference type="OrthoDB" id="1797983at2"/>
<proteinExistence type="predicted"/>
<organism evidence="1 2">
    <name type="scientific">Exiguobacterium indicum</name>
    <dbReference type="NCBI Taxonomy" id="296995"/>
    <lineage>
        <taxon>Bacteria</taxon>
        <taxon>Bacillati</taxon>
        <taxon>Bacillota</taxon>
        <taxon>Bacilli</taxon>
        <taxon>Bacillales</taxon>
        <taxon>Bacillales Family XII. Incertae Sedis</taxon>
        <taxon>Exiguobacterium</taxon>
    </lineage>
</organism>
<protein>
    <submittedName>
        <fullName evidence="1">Uncharacterized protein</fullName>
    </submittedName>
</protein>
<dbReference type="RefSeq" id="WP_058265826.1">
    <property type="nucleotide sequence ID" value="NZ_FMYN01000006.1"/>
</dbReference>